<feature type="transmembrane region" description="Helical" evidence="1">
    <location>
        <begin position="146"/>
        <end position="171"/>
    </location>
</feature>
<dbReference type="EMBL" id="MPUH01000031">
    <property type="protein sequence ID" value="OMJ94152.1"/>
    <property type="molecule type" value="Genomic_DNA"/>
</dbReference>
<accession>A0A1R2CYS3</accession>
<feature type="transmembrane region" description="Helical" evidence="1">
    <location>
        <begin position="191"/>
        <end position="213"/>
    </location>
</feature>
<name>A0A1R2CYS3_9CILI</name>
<keyword evidence="1" id="KW-0472">Membrane</keyword>
<gene>
    <name evidence="2" type="ORF">SteCoe_2794</name>
</gene>
<dbReference type="SUPFAM" id="SSF103473">
    <property type="entry name" value="MFS general substrate transporter"/>
    <property type="match status" value="1"/>
</dbReference>
<comment type="caution">
    <text evidence="2">The sequence shown here is derived from an EMBL/GenBank/DDBJ whole genome shotgun (WGS) entry which is preliminary data.</text>
</comment>
<feature type="transmembrane region" description="Helical" evidence="1">
    <location>
        <begin position="7"/>
        <end position="26"/>
    </location>
</feature>
<feature type="transmembrane region" description="Helical" evidence="1">
    <location>
        <begin position="77"/>
        <end position="96"/>
    </location>
</feature>
<organism evidence="2 3">
    <name type="scientific">Stentor coeruleus</name>
    <dbReference type="NCBI Taxonomy" id="5963"/>
    <lineage>
        <taxon>Eukaryota</taxon>
        <taxon>Sar</taxon>
        <taxon>Alveolata</taxon>
        <taxon>Ciliophora</taxon>
        <taxon>Postciliodesmatophora</taxon>
        <taxon>Heterotrichea</taxon>
        <taxon>Heterotrichida</taxon>
        <taxon>Stentoridae</taxon>
        <taxon>Stentor</taxon>
    </lineage>
</organism>
<proteinExistence type="predicted"/>
<feature type="transmembrane region" description="Helical" evidence="1">
    <location>
        <begin position="353"/>
        <end position="373"/>
    </location>
</feature>
<feature type="transmembrane region" description="Helical" evidence="1">
    <location>
        <begin position="102"/>
        <end position="125"/>
    </location>
</feature>
<sequence length="389" mass="45629">MDSVQRYFIGFFMVRITFGIKTFWRVTQIVYVSKFYLYDQNPDKRGLRLIPDLINLFDAIGLFFSYFLQLKFNKRTVLVICLLSLSNFVLLAQFTIRREIFVIYFSFSLGFSNGISLMMIPFMGFNRYKKQENIRDKGRKPIQTSFQARLLSLSGIFGLLSLLVAYFLIFLTVNEEDMIGQFYDDHDVANFTLTMARYSAFSCGLSLLGVLFLNNELPVAKQMIGVGLRTDIVDKKVKHKNQSKISSDRISYRIDMKSRVYQKTNIKKPKSINNVLLPVSNNIQNKNSNNLYSSEFSSLIRIKEIWIAMALYFFLALHSVYYDRYYNKPLKNENISEINFNSDIEDRVLKEKYFILAKVFVEIIGIYVAGWLFDRFQTFIVAIGWIFFY</sequence>
<dbReference type="AlphaFoldDB" id="A0A1R2CYS3"/>
<feature type="transmembrane region" description="Helical" evidence="1">
    <location>
        <begin position="305"/>
        <end position="322"/>
    </location>
</feature>
<evidence type="ECO:0000313" key="3">
    <source>
        <dbReference type="Proteomes" id="UP000187209"/>
    </source>
</evidence>
<evidence type="ECO:0000256" key="1">
    <source>
        <dbReference type="SAM" id="Phobius"/>
    </source>
</evidence>
<evidence type="ECO:0000313" key="2">
    <source>
        <dbReference type="EMBL" id="OMJ94152.1"/>
    </source>
</evidence>
<dbReference type="Proteomes" id="UP000187209">
    <property type="component" value="Unassembled WGS sequence"/>
</dbReference>
<keyword evidence="1" id="KW-1133">Transmembrane helix</keyword>
<keyword evidence="3" id="KW-1185">Reference proteome</keyword>
<reference evidence="2 3" key="1">
    <citation type="submission" date="2016-11" db="EMBL/GenBank/DDBJ databases">
        <title>The macronuclear genome of Stentor coeruleus: a giant cell with tiny introns.</title>
        <authorList>
            <person name="Slabodnick M."/>
            <person name="Ruby J.G."/>
            <person name="Reiff S.B."/>
            <person name="Swart E.C."/>
            <person name="Gosai S."/>
            <person name="Prabakaran S."/>
            <person name="Witkowska E."/>
            <person name="Larue G.E."/>
            <person name="Fisher S."/>
            <person name="Freeman R.M."/>
            <person name="Gunawardena J."/>
            <person name="Chu W."/>
            <person name="Stover N.A."/>
            <person name="Gregory B.D."/>
            <person name="Nowacki M."/>
            <person name="Derisi J."/>
            <person name="Roy S.W."/>
            <person name="Marshall W.F."/>
            <person name="Sood P."/>
        </authorList>
    </citation>
    <scope>NUCLEOTIDE SEQUENCE [LARGE SCALE GENOMIC DNA]</scope>
    <source>
        <strain evidence="2">WM001</strain>
    </source>
</reference>
<dbReference type="InterPro" id="IPR036259">
    <property type="entry name" value="MFS_trans_sf"/>
</dbReference>
<feature type="transmembrane region" description="Helical" evidence="1">
    <location>
        <begin position="46"/>
        <end position="68"/>
    </location>
</feature>
<keyword evidence="1" id="KW-0812">Transmembrane</keyword>
<protein>
    <submittedName>
        <fullName evidence="2">Uncharacterized protein</fullName>
    </submittedName>
</protein>